<name>A0A0M3JHQ5_ANISI</name>
<proteinExistence type="predicted"/>
<reference evidence="4 5" key="2">
    <citation type="submission" date="2018-11" db="EMBL/GenBank/DDBJ databases">
        <authorList>
            <consortium name="Pathogen Informatics"/>
        </authorList>
    </citation>
    <scope>NUCLEOTIDE SEQUENCE [LARGE SCALE GENOMIC DNA]</scope>
</reference>
<evidence type="ECO:0000313" key="4">
    <source>
        <dbReference type="EMBL" id="VDK28153.1"/>
    </source>
</evidence>
<feature type="domain" description="Thyroglobulin type-1" evidence="3">
    <location>
        <begin position="16"/>
        <end position="63"/>
    </location>
</feature>
<evidence type="ECO:0000256" key="1">
    <source>
        <dbReference type="ARBA" id="ARBA00023157"/>
    </source>
</evidence>
<dbReference type="AlphaFoldDB" id="A0A0M3JHQ5"/>
<dbReference type="OrthoDB" id="5853592at2759"/>
<comment type="caution">
    <text evidence="2">Lacks conserved residue(s) required for the propagation of feature annotation.</text>
</comment>
<dbReference type="SMART" id="SM00211">
    <property type="entry name" value="TY"/>
    <property type="match status" value="1"/>
</dbReference>
<dbReference type="SUPFAM" id="SSF57610">
    <property type="entry name" value="Thyroglobulin type-1 domain"/>
    <property type="match status" value="1"/>
</dbReference>
<accession>A0A0M3JHQ5</accession>
<dbReference type="WBParaSite" id="ASIM_0000716901-mRNA-1">
    <property type="protein sequence ID" value="ASIM_0000716901-mRNA-1"/>
    <property type="gene ID" value="ASIM_0000716901"/>
</dbReference>
<evidence type="ECO:0000259" key="3">
    <source>
        <dbReference type="PROSITE" id="PS51162"/>
    </source>
</evidence>
<organism evidence="6">
    <name type="scientific">Anisakis simplex</name>
    <name type="common">Herring worm</name>
    <dbReference type="NCBI Taxonomy" id="6269"/>
    <lineage>
        <taxon>Eukaryota</taxon>
        <taxon>Metazoa</taxon>
        <taxon>Ecdysozoa</taxon>
        <taxon>Nematoda</taxon>
        <taxon>Chromadorea</taxon>
        <taxon>Rhabditida</taxon>
        <taxon>Spirurina</taxon>
        <taxon>Ascaridomorpha</taxon>
        <taxon>Ascaridoidea</taxon>
        <taxon>Anisakidae</taxon>
        <taxon>Anisakis</taxon>
        <taxon>Anisakis simplex complex</taxon>
    </lineage>
</organism>
<keyword evidence="5" id="KW-1185">Reference proteome</keyword>
<evidence type="ECO:0000313" key="5">
    <source>
        <dbReference type="Proteomes" id="UP000267096"/>
    </source>
</evidence>
<dbReference type="InterPro" id="IPR000716">
    <property type="entry name" value="Thyroglobulin_1"/>
</dbReference>
<dbReference type="Gene3D" id="4.10.800.10">
    <property type="entry name" value="Thyroglobulin type-1"/>
    <property type="match status" value="1"/>
</dbReference>
<keyword evidence="1" id="KW-1015">Disulfide bond</keyword>
<dbReference type="CDD" id="cd00191">
    <property type="entry name" value="TY"/>
    <property type="match status" value="1"/>
</dbReference>
<protein>
    <submittedName>
        <fullName evidence="6">Thyroglobulin type-1 domain-containing protein</fullName>
    </submittedName>
</protein>
<reference evidence="6" key="1">
    <citation type="submission" date="2017-02" db="UniProtKB">
        <authorList>
            <consortium name="WormBaseParasite"/>
        </authorList>
    </citation>
    <scope>IDENTIFICATION</scope>
</reference>
<dbReference type="Pfam" id="PF00086">
    <property type="entry name" value="Thyroglobulin_1"/>
    <property type="match status" value="1"/>
</dbReference>
<dbReference type="InterPro" id="IPR036857">
    <property type="entry name" value="Thyroglobulin_1_sf"/>
</dbReference>
<dbReference type="Proteomes" id="UP000267096">
    <property type="component" value="Unassembled WGS sequence"/>
</dbReference>
<dbReference type="PROSITE" id="PS51162">
    <property type="entry name" value="THYROGLOBULIN_1_2"/>
    <property type="match status" value="1"/>
</dbReference>
<dbReference type="EMBL" id="UYRR01015942">
    <property type="protein sequence ID" value="VDK28153.1"/>
    <property type="molecule type" value="Genomic_DNA"/>
</dbReference>
<gene>
    <name evidence="4" type="ORF">ASIM_LOCUS6938</name>
</gene>
<evidence type="ECO:0000313" key="6">
    <source>
        <dbReference type="WBParaSite" id="ASIM_0000716901-mRNA-1"/>
    </source>
</evidence>
<sequence>MIAACIHSAIVAKVLKTGADVRCDENGKFRLIQCDARGCYCVDTDDGTELLNTRVAIGETPKCDGK</sequence>
<evidence type="ECO:0000256" key="2">
    <source>
        <dbReference type="PROSITE-ProRule" id="PRU00500"/>
    </source>
</evidence>